<name>A0A1E3VJU7_9HYPH</name>
<feature type="domain" description="ORC1/DEAH AAA+ ATPase" evidence="3">
    <location>
        <begin position="128"/>
        <end position="242"/>
    </location>
</feature>
<dbReference type="GO" id="GO:0016887">
    <property type="term" value="F:ATP hydrolysis activity"/>
    <property type="evidence" value="ECO:0007669"/>
    <property type="project" value="InterPro"/>
</dbReference>
<dbReference type="InterPro" id="IPR049945">
    <property type="entry name" value="AAA_22"/>
</dbReference>
<dbReference type="GO" id="GO:0006313">
    <property type="term" value="P:DNA transposition"/>
    <property type="evidence" value="ECO:0007669"/>
    <property type="project" value="InterPro"/>
</dbReference>
<dbReference type="SUPFAM" id="SSF52540">
    <property type="entry name" value="P-loop containing nucleoside triphosphate hydrolases"/>
    <property type="match status" value="1"/>
</dbReference>
<dbReference type="Gene3D" id="1.10.1180.10">
    <property type="entry name" value="B transposition protein, C-terminal domain"/>
    <property type="match status" value="1"/>
</dbReference>
<feature type="domain" description="B transposition protein C-terminal" evidence="2">
    <location>
        <begin position="258"/>
        <end position="333"/>
    </location>
</feature>
<dbReference type="PANTHER" id="PTHR35894">
    <property type="entry name" value="GENERAL SECRETION PATHWAY PROTEIN A-RELATED"/>
    <property type="match status" value="1"/>
</dbReference>
<gene>
    <name evidence="4" type="ORF">AUC70_11860</name>
</gene>
<evidence type="ECO:0000259" key="3">
    <source>
        <dbReference type="Pfam" id="PF13401"/>
    </source>
</evidence>
<proteinExistence type="predicted"/>
<dbReference type="Gene3D" id="1.10.260.40">
    <property type="entry name" value="lambda repressor-like DNA-binding domains"/>
    <property type="match status" value="1"/>
</dbReference>
<dbReference type="Pfam" id="PF13401">
    <property type="entry name" value="AAA_22"/>
    <property type="match status" value="1"/>
</dbReference>
<evidence type="ECO:0000256" key="1">
    <source>
        <dbReference type="SAM" id="MobiDB-lite"/>
    </source>
</evidence>
<comment type="caution">
    <text evidence="4">The sequence shown here is derived from an EMBL/GenBank/DDBJ whole genome shotgun (WGS) entry which is preliminary data.</text>
</comment>
<feature type="compositionally biased region" description="Polar residues" evidence="1">
    <location>
        <begin position="1"/>
        <end position="10"/>
    </location>
</feature>
<dbReference type="GO" id="GO:0003677">
    <property type="term" value="F:DNA binding"/>
    <property type="evidence" value="ECO:0007669"/>
    <property type="project" value="InterPro"/>
</dbReference>
<dbReference type="Gene3D" id="3.40.50.300">
    <property type="entry name" value="P-loop containing nucleotide triphosphate hydrolases"/>
    <property type="match status" value="1"/>
</dbReference>
<dbReference type="EMBL" id="LPWE01000014">
    <property type="protein sequence ID" value="ODR93551.1"/>
    <property type="molecule type" value="Genomic_DNA"/>
</dbReference>
<evidence type="ECO:0008006" key="6">
    <source>
        <dbReference type="Google" id="ProtNLM"/>
    </source>
</evidence>
<dbReference type="Pfam" id="PF09077">
    <property type="entry name" value="Phage-MuB_C"/>
    <property type="match status" value="1"/>
</dbReference>
<feature type="region of interest" description="Disordered" evidence="1">
    <location>
        <begin position="1"/>
        <end position="23"/>
    </location>
</feature>
<keyword evidence="5" id="KW-1185">Reference proteome</keyword>
<sequence length="338" mass="37829">MSANETQATELQPGWAEPRFEPDGLSSQELQRWRALTTRVADVARRHGWTKAEVSRRADVKASKLSQWYDGNYKGTIRNVNDDIETWLDSLHEDSATEALIPQQPGFVETPTSARIRDILLYAQLSPEIVIVTAGAGMGKTMTAQHLQKTRPHVHMVTMRPSTKTAHGMMNEFRVALDVPEKNPANLDRALGDKLRRNGRKTLLIVDEAQHLLDDAVNQLRYFFDQFGVGLALMGNEDVFTRFSIAKGKANQAQIHRRVGMRFRRMDPTAGDVAAIVDAWGITDEAIVKLCRGIGMKPGALSQISKTLQLAWMYAAGERRELAAADVRRAWEERGGEL</sequence>
<reference evidence="4 5" key="1">
    <citation type="journal article" date="2016" name="Environ. Microbiol.">
        <title>New Methyloceanibacter diversity from North Sea sediments includes methanotroph containing solely the soluble methane monooxygenase.</title>
        <authorList>
            <person name="Vekeman B."/>
            <person name="Kerckhof F.M."/>
            <person name="Cremers G."/>
            <person name="de Vos P."/>
            <person name="Vandamme P."/>
            <person name="Boon N."/>
            <person name="Op den Camp H.J."/>
            <person name="Heylen K."/>
        </authorList>
    </citation>
    <scope>NUCLEOTIDE SEQUENCE [LARGE SCALE GENOMIC DNA]</scope>
    <source>
        <strain evidence="4 5">R-67176</strain>
    </source>
</reference>
<evidence type="ECO:0000313" key="4">
    <source>
        <dbReference type="EMBL" id="ODR93551.1"/>
    </source>
</evidence>
<evidence type="ECO:0000259" key="2">
    <source>
        <dbReference type="Pfam" id="PF09077"/>
    </source>
</evidence>
<dbReference type="Proteomes" id="UP000094172">
    <property type="component" value="Unassembled WGS sequence"/>
</dbReference>
<dbReference type="InterPro" id="IPR036733">
    <property type="entry name" value="B_transposit_C_sf"/>
</dbReference>
<dbReference type="AlphaFoldDB" id="A0A1E3VJU7"/>
<dbReference type="RefSeq" id="WP_069445616.1">
    <property type="nucleotide sequence ID" value="NZ_LPWE01000014.1"/>
</dbReference>
<dbReference type="SUPFAM" id="SSF47681">
    <property type="entry name" value="C-terminal domain of B transposition protein"/>
    <property type="match status" value="1"/>
</dbReference>
<organism evidence="4 5">
    <name type="scientific">Methyloceanibacter stevinii</name>
    <dbReference type="NCBI Taxonomy" id="1774970"/>
    <lineage>
        <taxon>Bacteria</taxon>
        <taxon>Pseudomonadati</taxon>
        <taxon>Pseudomonadota</taxon>
        <taxon>Alphaproteobacteria</taxon>
        <taxon>Hyphomicrobiales</taxon>
        <taxon>Hyphomicrobiaceae</taxon>
        <taxon>Methyloceanibacter</taxon>
    </lineage>
</organism>
<protein>
    <recommendedName>
        <fullName evidence="6">DNA transposition protein</fullName>
    </recommendedName>
</protein>
<evidence type="ECO:0000313" key="5">
    <source>
        <dbReference type="Proteomes" id="UP000094172"/>
    </source>
</evidence>
<dbReference type="PANTHER" id="PTHR35894:SF5">
    <property type="entry name" value="MU-LIKE PROPHAGE FLUMU DNA TRANSPOSITION PROTEIN B"/>
    <property type="match status" value="1"/>
</dbReference>
<dbReference type="InterPro" id="IPR052026">
    <property type="entry name" value="ExeA_AAA_ATPase_DNA-bind"/>
</dbReference>
<accession>A0A1E3VJU7</accession>
<dbReference type="InterPro" id="IPR027417">
    <property type="entry name" value="P-loop_NTPase"/>
</dbReference>
<dbReference type="InterPro" id="IPR009084">
    <property type="entry name" value="B_transpositn_C"/>
</dbReference>
<dbReference type="InterPro" id="IPR010982">
    <property type="entry name" value="Lambda_DNA-bd_dom_sf"/>
</dbReference>
<dbReference type="STRING" id="1774970.AUC70_11860"/>